<feature type="binding site" evidence="2">
    <location>
        <begin position="208"/>
        <end position="210"/>
    </location>
    <ligand>
        <name>substrate</name>
    </ligand>
</feature>
<evidence type="ECO:0000313" key="5">
    <source>
        <dbReference type="Proteomes" id="UP001519289"/>
    </source>
</evidence>
<feature type="active site" description="Proton acceptor" evidence="2">
    <location>
        <position position="82"/>
    </location>
</feature>
<comment type="cofactor">
    <cofactor evidence="2">
        <name>Mg(2+)</name>
        <dbReference type="ChEBI" id="CHEBI:18420"/>
    </cofactor>
    <text evidence="2">Binds 2 magnesium ions per subunit.</text>
</comment>
<dbReference type="InterPro" id="IPR036424">
    <property type="entry name" value="UPP_synth-like_sf"/>
</dbReference>
<feature type="binding site" evidence="2">
    <location>
        <position position="221"/>
    </location>
    <ligand>
        <name>Mg(2+)</name>
        <dbReference type="ChEBI" id="CHEBI:18420"/>
    </ligand>
</feature>
<dbReference type="SUPFAM" id="SSF64005">
    <property type="entry name" value="Undecaprenyl diphosphate synthase"/>
    <property type="match status" value="1"/>
</dbReference>
<feature type="binding site" evidence="2">
    <location>
        <begin position="79"/>
        <end position="81"/>
    </location>
    <ligand>
        <name>substrate</name>
    </ligand>
</feature>
<dbReference type="NCBIfam" id="NF011405">
    <property type="entry name" value="PRK14830.1"/>
    <property type="match status" value="1"/>
</dbReference>
<keyword evidence="1 2" id="KW-0808">Transferase</keyword>
<dbReference type="InterPro" id="IPR001441">
    <property type="entry name" value="UPP_synth-like"/>
</dbReference>
<evidence type="ECO:0000256" key="2">
    <source>
        <dbReference type="HAMAP-Rule" id="MF_01139"/>
    </source>
</evidence>
<feature type="binding site" evidence="2">
    <location>
        <position position="85"/>
    </location>
    <ligand>
        <name>substrate</name>
    </ligand>
</feature>
<dbReference type="PANTHER" id="PTHR10291">
    <property type="entry name" value="DEHYDRODOLICHYL DIPHOSPHATE SYNTHASE FAMILY MEMBER"/>
    <property type="match status" value="1"/>
</dbReference>
<name>A0ABS4JQ86_9FIRM</name>
<gene>
    <name evidence="4" type="ORF">J2Z79_001077</name>
</gene>
<feature type="binding site" evidence="2">
    <location>
        <position position="83"/>
    </location>
    <ligand>
        <name>substrate</name>
    </ligand>
</feature>
<keyword evidence="2" id="KW-0479">Metal-binding</keyword>
<evidence type="ECO:0000256" key="3">
    <source>
        <dbReference type="SAM" id="MobiDB-lite"/>
    </source>
</evidence>
<comment type="caution">
    <text evidence="4">The sequence shown here is derived from an EMBL/GenBank/DDBJ whole genome shotgun (WGS) entry which is preliminary data.</text>
</comment>
<dbReference type="PANTHER" id="PTHR10291:SF0">
    <property type="entry name" value="DEHYDRODOLICHYL DIPHOSPHATE SYNTHASE 2"/>
    <property type="match status" value="1"/>
</dbReference>
<keyword evidence="2" id="KW-0460">Magnesium</keyword>
<feature type="region of interest" description="Disordered" evidence="3">
    <location>
        <begin position="1"/>
        <end position="26"/>
    </location>
</feature>
<proteinExistence type="inferred from homology"/>
<evidence type="ECO:0000313" key="4">
    <source>
        <dbReference type="EMBL" id="MBP2017692.1"/>
    </source>
</evidence>
<feature type="binding site" evidence="2">
    <location>
        <position position="39"/>
    </location>
    <ligand>
        <name>substrate</name>
    </ligand>
</feature>
<protein>
    <recommendedName>
        <fullName evidence="2">Isoprenyl transferase</fullName>
        <ecNumber evidence="2">2.5.1.-</ecNumber>
    </recommendedName>
</protein>
<dbReference type="NCBIfam" id="TIGR00055">
    <property type="entry name" value="uppS"/>
    <property type="match status" value="1"/>
</dbReference>
<sequence>MRRMVRREREASPGVGPGPEPKAEGPRHVAIIMDGNGRWAVQRGLPRTAGHRAGVEALRGVVKAAPELGIKVLTCYAFSTENWKRPKDEVDTLMSLLLEYCRLEATTLHKNGVRINAIGRIHELPPAQQREIERAVNLTRGNDRLILNLAVNYGGQAELVDAFRSLAAEVQAGRLDPDRIDAAAVASHLYTAGLPDPDLVIRTAGEMRLSNFLLWQAAYAEIWVTDVYWPDFTREHLEQALREFARRERRFGAV</sequence>
<reference evidence="4 5" key="1">
    <citation type="submission" date="2021-03" db="EMBL/GenBank/DDBJ databases">
        <title>Genomic Encyclopedia of Type Strains, Phase IV (KMG-IV): sequencing the most valuable type-strain genomes for metagenomic binning, comparative biology and taxonomic classification.</title>
        <authorList>
            <person name="Goeker M."/>
        </authorList>
    </citation>
    <scope>NUCLEOTIDE SEQUENCE [LARGE SCALE GENOMIC DNA]</scope>
    <source>
        <strain evidence="4 5">DSM 27138</strain>
    </source>
</reference>
<dbReference type="HAMAP" id="MF_01139">
    <property type="entry name" value="ISPT"/>
    <property type="match status" value="1"/>
</dbReference>
<dbReference type="EMBL" id="JAGGLG010000006">
    <property type="protein sequence ID" value="MBP2017692.1"/>
    <property type="molecule type" value="Genomic_DNA"/>
</dbReference>
<dbReference type="Gene3D" id="3.40.1180.10">
    <property type="entry name" value="Decaprenyl diphosphate synthase-like"/>
    <property type="match status" value="1"/>
</dbReference>
<dbReference type="CDD" id="cd00475">
    <property type="entry name" value="Cis_IPPS"/>
    <property type="match status" value="1"/>
</dbReference>
<dbReference type="Proteomes" id="UP001519289">
    <property type="component" value="Unassembled WGS sequence"/>
</dbReference>
<dbReference type="Pfam" id="PF01255">
    <property type="entry name" value="Prenyltransf"/>
    <property type="match status" value="1"/>
</dbReference>
<comment type="function">
    <text evidence="2">Catalyzes the condensation of isopentenyl diphosphate (IPP) with allylic pyrophosphates generating different type of terpenoids.</text>
</comment>
<dbReference type="GO" id="GO:0008834">
    <property type="term" value="F:ditrans,polycis-undecaprenyl-diphosphate synthase [(2E,6E)-farnesyl-diphosphate specific] activity"/>
    <property type="evidence" value="ECO:0007669"/>
    <property type="project" value="UniProtKB-EC"/>
</dbReference>
<comment type="subunit">
    <text evidence="2">Homodimer.</text>
</comment>
<accession>A0ABS4JQ86</accession>
<comment type="similarity">
    <text evidence="2">Belongs to the UPP synthase family.</text>
</comment>
<dbReference type="InterPro" id="IPR018520">
    <property type="entry name" value="UPP_synth-like_CS"/>
</dbReference>
<dbReference type="PROSITE" id="PS01066">
    <property type="entry name" value="UPP_SYNTHASE"/>
    <property type="match status" value="1"/>
</dbReference>
<keyword evidence="5" id="KW-1185">Reference proteome</keyword>
<feature type="binding site" evidence="2">
    <location>
        <position position="47"/>
    </location>
    <ligand>
        <name>substrate</name>
    </ligand>
</feature>
<feature type="binding site" evidence="2">
    <location>
        <begin position="35"/>
        <end position="38"/>
    </location>
    <ligand>
        <name>substrate</name>
    </ligand>
</feature>
<evidence type="ECO:0000256" key="1">
    <source>
        <dbReference type="ARBA" id="ARBA00022679"/>
    </source>
</evidence>
<dbReference type="EC" id="2.5.1.-" evidence="2"/>
<organism evidence="4 5">
    <name type="scientific">Symbiobacterium terraclitae</name>
    <dbReference type="NCBI Taxonomy" id="557451"/>
    <lineage>
        <taxon>Bacteria</taxon>
        <taxon>Bacillati</taxon>
        <taxon>Bacillota</taxon>
        <taxon>Clostridia</taxon>
        <taxon>Eubacteriales</taxon>
        <taxon>Symbiobacteriaceae</taxon>
        <taxon>Symbiobacterium</taxon>
    </lineage>
</organism>
<feature type="binding site" evidence="2">
    <location>
        <position position="202"/>
    </location>
    <ligand>
        <name>substrate</name>
    </ligand>
</feature>
<feature type="binding site" evidence="2">
    <location>
        <position position="51"/>
    </location>
    <ligand>
        <name>substrate</name>
    </ligand>
</feature>
<feature type="active site" evidence="2">
    <location>
        <position position="34"/>
    </location>
</feature>
<feature type="binding site" evidence="2">
    <location>
        <position position="34"/>
    </location>
    <ligand>
        <name>Mg(2+)</name>
        <dbReference type="ChEBI" id="CHEBI:18420"/>
    </ligand>
</feature>